<name>A0AAW2VU42_SESRA</name>
<dbReference type="InterPro" id="IPR012337">
    <property type="entry name" value="RNaseH-like_sf"/>
</dbReference>
<dbReference type="InterPro" id="IPR036397">
    <property type="entry name" value="RNaseH_sf"/>
</dbReference>
<reference evidence="1" key="2">
    <citation type="journal article" date="2024" name="Plant">
        <title>Genomic evolution and insights into agronomic trait innovations of Sesamum species.</title>
        <authorList>
            <person name="Miao H."/>
            <person name="Wang L."/>
            <person name="Qu L."/>
            <person name="Liu H."/>
            <person name="Sun Y."/>
            <person name="Le M."/>
            <person name="Wang Q."/>
            <person name="Wei S."/>
            <person name="Zheng Y."/>
            <person name="Lin W."/>
            <person name="Duan Y."/>
            <person name="Cao H."/>
            <person name="Xiong S."/>
            <person name="Wang X."/>
            <person name="Wei L."/>
            <person name="Li C."/>
            <person name="Ma Q."/>
            <person name="Ju M."/>
            <person name="Zhao R."/>
            <person name="Li G."/>
            <person name="Mu C."/>
            <person name="Tian Q."/>
            <person name="Mei H."/>
            <person name="Zhang T."/>
            <person name="Gao T."/>
            <person name="Zhang H."/>
        </authorList>
    </citation>
    <scope>NUCLEOTIDE SEQUENCE</scope>
    <source>
        <strain evidence="1">G02</strain>
    </source>
</reference>
<reference evidence="1" key="1">
    <citation type="submission" date="2020-06" db="EMBL/GenBank/DDBJ databases">
        <authorList>
            <person name="Li T."/>
            <person name="Hu X."/>
            <person name="Zhang T."/>
            <person name="Song X."/>
            <person name="Zhang H."/>
            <person name="Dai N."/>
            <person name="Sheng W."/>
            <person name="Hou X."/>
            <person name="Wei L."/>
        </authorList>
    </citation>
    <scope>NUCLEOTIDE SEQUENCE</scope>
    <source>
        <strain evidence="1">G02</strain>
        <tissue evidence="1">Leaf</tissue>
    </source>
</reference>
<dbReference type="GO" id="GO:0003676">
    <property type="term" value="F:nucleic acid binding"/>
    <property type="evidence" value="ECO:0007669"/>
    <property type="project" value="InterPro"/>
</dbReference>
<gene>
    <name evidence="1" type="ORF">Sradi_0812600</name>
</gene>
<sequence length="219" mass="25318">MNLIGPFPPNPGQRKFVIVAVDHFTKWVEAEPSAKITENAVIQFIWKNLNLKTKIGKIRTGWVDELLGVLWAYRTTPKTSTGDTPFALAYGSKALIPAKVIQSTSRVICHEEGNNEAMRRLELDLIEERRHATKLRMENYKRKAIRRCNTTVKERMFQVGDLVLKKVEVQRVAEKLEPIWEGLYQIKSVQIEGMYKLMTIDGQEVPRTWAVQNLKKFYC</sequence>
<organism evidence="1">
    <name type="scientific">Sesamum radiatum</name>
    <name type="common">Black benniseed</name>
    <dbReference type="NCBI Taxonomy" id="300843"/>
    <lineage>
        <taxon>Eukaryota</taxon>
        <taxon>Viridiplantae</taxon>
        <taxon>Streptophyta</taxon>
        <taxon>Embryophyta</taxon>
        <taxon>Tracheophyta</taxon>
        <taxon>Spermatophyta</taxon>
        <taxon>Magnoliopsida</taxon>
        <taxon>eudicotyledons</taxon>
        <taxon>Gunneridae</taxon>
        <taxon>Pentapetalae</taxon>
        <taxon>asterids</taxon>
        <taxon>lamiids</taxon>
        <taxon>Lamiales</taxon>
        <taxon>Pedaliaceae</taxon>
        <taxon>Sesamum</taxon>
    </lineage>
</organism>
<dbReference type="EMBL" id="JACGWJ010000003">
    <property type="protein sequence ID" value="KAL0431866.1"/>
    <property type="molecule type" value="Genomic_DNA"/>
</dbReference>
<dbReference type="AlphaFoldDB" id="A0AAW2VU42"/>
<proteinExistence type="predicted"/>
<dbReference type="PANTHER" id="PTHR48475">
    <property type="entry name" value="RIBONUCLEASE H"/>
    <property type="match status" value="1"/>
</dbReference>
<evidence type="ECO:0000313" key="1">
    <source>
        <dbReference type="EMBL" id="KAL0431866.1"/>
    </source>
</evidence>
<dbReference type="Gene3D" id="3.30.420.10">
    <property type="entry name" value="Ribonuclease H-like superfamily/Ribonuclease H"/>
    <property type="match status" value="1"/>
</dbReference>
<protein>
    <submittedName>
        <fullName evidence="1">Uncharacterized protein</fullName>
    </submittedName>
</protein>
<comment type="caution">
    <text evidence="1">The sequence shown here is derived from an EMBL/GenBank/DDBJ whole genome shotgun (WGS) entry which is preliminary data.</text>
</comment>
<accession>A0AAW2VU42</accession>
<dbReference type="SUPFAM" id="SSF53098">
    <property type="entry name" value="Ribonuclease H-like"/>
    <property type="match status" value="1"/>
</dbReference>
<dbReference type="PANTHER" id="PTHR48475:SF2">
    <property type="entry name" value="RIBONUCLEASE H"/>
    <property type="match status" value="1"/>
</dbReference>